<feature type="region of interest" description="Disordered" evidence="7">
    <location>
        <begin position="438"/>
        <end position="505"/>
    </location>
</feature>
<evidence type="ECO:0000259" key="8">
    <source>
        <dbReference type="PROSITE" id="PS51126"/>
    </source>
</evidence>
<sequence length="756" mass="86884">MPGTQKSKKSISSQFKSSLQRLMETLGSTTPHYVRCIKPNDSKLPFVWTYQEFFERYRALLSREELLGDDAKQSCSLALERLLQDPNMYRCGKSKVFFRAGQVAFLEELRCSRLRAACTLLQRHLRGWLARRRFGRIRAAALCLQRHMRGMLARRLTTELRRSRAAVVLQKNVRTALARRSYLRVRRAALTIQAFSRGMFARRLYQQMVQHQKAVVLQAAVRGWLVRQRYNRLRRAVLYLQCCYRRVRARRELQRLRAEARSVEHYKQLHKGMEIKVMQLQRRLDEQAQEKQRLAEQLSELNAAHAAEVQRLREEMRWLREDAAHDAQVRRLQERLAELERHSAESRLAQEVEELRQRLAEVEAVKLHLGEERDALIQRTLEQSQDLEEQHQRAARESRGLQQELEEERARYQSLVQEYARLEQGYENLRDEVAFHRQSTLRRSPSSESFLGSESSYVSSMSTAPSRDGSDLQAEGLEERWQPPPEVPQPPHPTGDPTPGSAVGQDPFEKAYLLLLGQLNAVTEELARTREELRRSKASAEHEERKPLDFLKRRNIAEMLGLGRSPEKAAGDDLKHAYDAVQVANNNEERGCHAGTGASSIPHGPIPIGATPGHADYRPQGSPGAMPDLPAYVLFLCIRHADHCHDEPRCHSLLDAAINAIKRVMKKHSDDFDMVALWLANACRLLNCLRQYGRDESCHQGNTEQQNEHRLQNLDLQGPCHSLGALAVQLYQQLVRTAEKRLKPMIGELGVGLDSP</sequence>
<dbReference type="GO" id="GO:0016020">
    <property type="term" value="C:membrane"/>
    <property type="evidence" value="ECO:0007669"/>
    <property type="project" value="TreeGrafter"/>
</dbReference>
<comment type="caution">
    <text evidence="10">The sequence shown here is derived from an EMBL/GenBank/DDBJ whole genome shotgun (WGS) entry which is preliminary data.</text>
</comment>
<dbReference type="PROSITE" id="PS51456">
    <property type="entry name" value="MYOSIN_MOTOR"/>
    <property type="match status" value="2"/>
</dbReference>
<evidence type="ECO:0000313" key="11">
    <source>
        <dbReference type="Proteomes" id="UP000237246"/>
    </source>
</evidence>
<evidence type="ECO:0000313" key="10">
    <source>
        <dbReference type="EMBL" id="POI22755.1"/>
    </source>
</evidence>
<feature type="domain" description="Dilute" evidence="8">
    <location>
        <begin position="655"/>
        <end position="756"/>
    </location>
</feature>
<dbReference type="GO" id="GO:0005737">
    <property type="term" value="C:cytoplasm"/>
    <property type="evidence" value="ECO:0007669"/>
    <property type="project" value="TreeGrafter"/>
</dbReference>
<evidence type="ECO:0008006" key="12">
    <source>
        <dbReference type="Google" id="ProtNLM"/>
    </source>
</evidence>
<evidence type="ECO:0000256" key="5">
    <source>
        <dbReference type="PROSITE-ProRule" id="PRU00782"/>
    </source>
</evidence>
<comment type="similarity">
    <text evidence="5">Belongs to the TRAFAC class myosin-kinesin ATPase superfamily. Myosin family.</text>
</comment>
<dbReference type="SMART" id="SM00015">
    <property type="entry name" value="IQ"/>
    <property type="match status" value="6"/>
</dbReference>
<dbReference type="InterPro" id="IPR027417">
    <property type="entry name" value="P-loop_NTPase"/>
</dbReference>
<dbReference type="Gene3D" id="1.20.5.190">
    <property type="match status" value="3"/>
</dbReference>
<dbReference type="GO" id="GO:0051015">
    <property type="term" value="F:actin filament binding"/>
    <property type="evidence" value="ECO:0007669"/>
    <property type="project" value="TreeGrafter"/>
</dbReference>
<feature type="domain" description="Myosin motor" evidence="9">
    <location>
        <begin position="1"/>
        <end position="48"/>
    </location>
</feature>
<reference evidence="10 11" key="1">
    <citation type="submission" date="2018-01" db="EMBL/GenBank/DDBJ databases">
        <title>Comparison of the Chinese Bamboo Partridge and Red Junglefowl genome sequences highlights the importance of demography in genome evolution.</title>
        <authorList>
            <person name="Tiley G.P."/>
            <person name="Kimball R.T."/>
            <person name="Braun E.L."/>
            <person name="Burleigh J.G."/>
        </authorList>
    </citation>
    <scope>NUCLEOTIDE SEQUENCE [LARGE SCALE GENOMIC DNA]</scope>
    <source>
        <strain evidence="10">RTK389</strain>
        <tissue evidence="10">Blood</tissue>
    </source>
</reference>
<gene>
    <name evidence="10" type="ORF">CIB84_013496</name>
</gene>
<dbReference type="GO" id="GO:0016459">
    <property type="term" value="C:myosin complex"/>
    <property type="evidence" value="ECO:0007669"/>
    <property type="project" value="UniProtKB-KW"/>
</dbReference>
<evidence type="ECO:0000256" key="6">
    <source>
        <dbReference type="SAM" id="Coils"/>
    </source>
</evidence>
<feature type="compositionally biased region" description="Low complexity" evidence="7">
    <location>
        <begin position="444"/>
        <end position="460"/>
    </location>
</feature>
<dbReference type="GO" id="GO:0005524">
    <property type="term" value="F:ATP binding"/>
    <property type="evidence" value="ECO:0007669"/>
    <property type="project" value="UniProtKB-KW"/>
</dbReference>
<protein>
    <recommendedName>
        <fullName evidence="12">Myosin motor domain-containing protein</fullName>
    </recommendedName>
</protein>
<feature type="region of interest" description="Actin-binding" evidence="5">
    <location>
        <begin position="19"/>
        <end position="41"/>
    </location>
</feature>
<dbReference type="PROSITE" id="PS51126">
    <property type="entry name" value="DILUTE"/>
    <property type="match status" value="1"/>
</dbReference>
<accession>A0A2P4SF50</accession>
<dbReference type="PANTHER" id="PTHR13140:SF356">
    <property type="entry name" value="UNCONVENTIONAL MYOSIN-VB"/>
    <property type="match status" value="1"/>
</dbReference>
<proteinExistence type="inferred from homology"/>
<evidence type="ECO:0000259" key="9">
    <source>
        <dbReference type="PROSITE" id="PS51456"/>
    </source>
</evidence>
<evidence type="ECO:0000256" key="1">
    <source>
        <dbReference type="ARBA" id="ARBA00022741"/>
    </source>
</evidence>
<organism evidence="10 11">
    <name type="scientific">Bambusicola thoracicus</name>
    <name type="common">Chinese bamboo-partridge</name>
    <name type="synonym">Perdix thoracica</name>
    <dbReference type="NCBI Taxonomy" id="9083"/>
    <lineage>
        <taxon>Eukaryota</taxon>
        <taxon>Metazoa</taxon>
        <taxon>Chordata</taxon>
        <taxon>Craniata</taxon>
        <taxon>Vertebrata</taxon>
        <taxon>Euteleostomi</taxon>
        <taxon>Archelosauria</taxon>
        <taxon>Archosauria</taxon>
        <taxon>Dinosauria</taxon>
        <taxon>Saurischia</taxon>
        <taxon>Theropoda</taxon>
        <taxon>Coelurosauria</taxon>
        <taxon>Aves</taxon>
        <taxon>Neognathae</taxon>
        <taxon>Galloanserae</taxon>
        <taxon>Galliformes</taxon>
        <taxon>Phasianidae</taxon>
        <taxon>Perdicinae</taxon>
        <taxon>Bambusicola</taxon>
    </lineage>
</organism>
<keyword evidence="2" id="KW-0067">ATP-binding</keyword>
<keyword evidence="3 6" id="KW-0175">Coiled coil</keyword>
<keyword evidence="1" id="KW-0547">Nucleotide-binding</keyword>
<dbReference type="InterPro" id="IPR001609">
    <property type="entry name" value="Myosin_head_motor_dom-like"/>
</dbReference>
<dbReference type="PROSITE" id="PS50096">
    <property type="entry name" value="IQ"/>
    <property type="match status" value="6"/>
</dbReference>
<keyword evidence="11" id="KW-1185">Reference proteome</keyword>
<dbReference type="InterPro" id="IPR000048">
    <property type="entry name" value="IQ_motif_EF-hand-BS"/>
</dbReference>
<evidence type="ECO:0000256" key="3">
    <source>
        <dbReference type="ARBA" id="ARBA00023054"/>
    </source>
</evidence>
<dbReference type="InterPro" id="IPR002710">
    <property type="entry name" value="Dilute_dom"/>
</dbReference>
<evidence type="ECO:0000256" key="7">
    <source>
        <dbReference type="SAM" id="MobiDB-lite"/>
    </source>
</evidence>
<dbReference type="GO" id="GO:0000146">
    <property type="term" value="F:microfilament motor activity"/>
    <property type="evidence" value="ECO:0007669"/>
    <property type="project" value="TreeGrafter"/>
</dbReference>
<keyword evidence="5" id="KW-0518">Myosin</keyword>
<dbReference type="AlphaFoldDB" id="A0A2P4SF50"/>
<dbReference type="OrthoDB" id="6108017at2759"/>
<dbReference type="EMBL" id="PPHD01055198">
    <property type="protein sequence ID" value="POI22755.1"/>
    <property type="molecule type" value="Genomic_DNA"/>
</dbReference>
<feature type="coiled-coil region" evidence="6">
    <location>
        <begin position="519"/>
        <end position="546"/>
    </location>
</feature>
<comment type="caution">
    <text evidence="5">Lacks conserved residue(s) required for the propagation of feature annotation.</text>
</comment>
<feature type="domain" description="Myosin motor" evidence="9">
    <location>
        <begin position="49"/>
        <end position="111"/>
    </location>
</feature>
<dbReference type="Proteomes" id="UP000237246">
    <property type="component" value="Unassembled WGS sequence"/>
</dbReference>
<dbReference type="Pfam" id="PF00063">
    <property type="entry name" value="Myosin_head"/>
    <property type="match status" value="1"/>
</dbReference>
<dbReference type="PANTHER" id="PTHR13140">
    <property type="entry name" value="MYOSIN"/>
    <property type="match status" value="1"/>
</dbReference>
<name>A0A2P4SF50_BAMTH</name>
<dbReference type="Pfam" id="PF00612">
    <property type="entry name" value="IQ"/>
    <property type="match status" value="5"/>
</dbReference>
<dbReference type="GO" id="GO:0007015">
    <property type="term" value="P:actin filament organization"/>
    <property type="evidence" value="ECO:0007669"/>
    <property type="project" value="TreeGrafter"/>
</dbReference>
<dbReference type="Gene3D" id="6.20.240.20">
    <property type="match status" value="1"/>
</dbReference>
<keyword evidence="5" id="KW-0505">Motor protein</keyword>
<evidence type="ECO:0000256" key="2">
    <source>
        <dbReference type="ARBA" id="ARBA00022840"/>
    </source>
</evidence>
<feature type="compositionally biased region" description="Pro residues" evidence="7">
    <location>
        <begin position="482"/>
        <end position="496"/>
    </location>
</feature>
<keyword evidence="4 5" id="KW-0009">Actin-binding</keyword>
<dbReference type="SUPFAM" id="SSF52540">
    <property type="entry name" value="P-loop containing nucleoside triphosphate hydrolases"/>
    <property type="match status" value="3"/>
</dbReference>
<evidence type="ECO:0000256" key="4">
    <source>
        <dbReference type="ARBA" id="ARBA00023203"/>
    </source>
</evidence>